<sequence>MYCFYKTCPCFFRRSDTQVSLANYASDDEGNVEFENLLAQRDPEPIAAYLDRTASSGNNAQGYLRVNPMSPFGRNGASSSRVSFASDDEDHTQDDAVSLPDEQISKFTEQLIDEQFKNNQQADAQLAAEEEEARLMEEAEIERKRQAAHKKAIARGFLPPIESTRTKDTVFSLEDDDSDEEQFTSATLGGSRTMELSTYTSIPPSPKRRYSRRTRSYRYDPSATEDEIDHPFAHILPDISGRIGAFLFGKRNEEEDEREDIYETDGSGQVNIDIEPSVDRQFAKDVDATELGRTEEHNSSLEVPGSGNDKSRSRSSSFRRFVEGVTSVFDTDVDI</sequence>
<feature type="coiled-coil region" evidence="1">
    <location>
        <begin position="112"/>
        <end position="147"/>
    </location>
</feature>
<feature type="compositionally biased region" description="Basic residues" evidence="2">
    <location>
        <begin position="206"/>
        <end position="215"/>
    </location>
</feature>
<proteinExistence type="predicted"/>
<feature type="region of interest" description="Disordered" evidence="2">
    <location>
        <begin position="194"/>
        <end position="215"/>
    </location>
</feature>
<accession>A0A9N9AW15</accession>
<evidence type="ECO:0000313" key="3">
    <source>
        <dbReference type="EMBL" id="CAG8541972.1"/>
    </source>
</evidence>
<dbReference type="OrthoDB" id="2445409at2759"/>
<keyword evidence="1" id="KW-0175">Coiled coil</keyword>
<evidence type="ECO:0000313" key="4">
    <source>
        <dbReference type="Proteomes" id="UP000789572"/>
    </source>
</evidence>
<dbReference type="AlphaFoldDB" id="A0A9N9AW15"/>
<keyword evidence="4" id="KW-1185">Reference proteome</keyword>
<name>A0A9N9AW15_9GLOM</name>
<feature type="region of interest" description="Disordered" evidence="2">
    <location>
        <begin position="287"/>
        <end position="317"/>
    </location>
</feature>
<evidence type="ECO:0000256" key="1">
    <source>
        <dbReference type="SAM" id="Coils"/>
    </source>
</evidence>
<feature type="compositionally biased region" description="Basic and acidic residues" evidence="2">
    <location>
        <begin position="287"/>
        <end position="299"/>
    </location>
</feature>
<comment type="caution">
    <text evidence="3">The sequence shown here is derived from an EMBL/GenBank/DDBJ whole genome shotgun (WGS) entry which is preliminary data.</text>
</comment>
<gene>
    <name evidence="3" type="ORF">POCULU_LOCUS4582</name>
</gene>
<organism evidence="3 4">
    <name type="scientific">Paraglomus occultum</name>
    <dbReference type="NCBI Taxonomy" id="144539"/>
    <lineage>
        <taxon>Eukaryota</taxon>
        <taxon>Fungi</taxon>
        <taxon>Fungi incertae sedis</taxon>
        <taxon>Mucoromycota</taxon>
        <taxon>Glomeromycotina</taxon>
        <taxon>Glomeromycetes</taxon>
        <taxon>Paraglomerales</taxon>
        <taxon>Paraglomeraceae</taxon>
        <taxon>Paraglomus</taxon>
    </lineage>
</organism>
<evidence type="ECO:0000256" key="2">
    <source>
        <dbReference type="SAM" id="MobiDB-lite"/>
    </source>
</evidence>
<reference evidence="3" key="1">
    <citation type="submission" date="2021-06" db="EMBL/GenBank/DDBJ databases">
        <authorList>
            <person name="Kallberg Y."/>
            <person name="Tangrot J."/>
            <person name="Rosling A."/>
        </authorList>
    </citation>
    <scope>NUCLEOTIDE SEQUENCE</scope>
    <source>
        <strain evidence="3">IA702</strain>
    </source>
</reference>
<dbReference type="Proteomes" id="UP000789572">
    <property type="component" value="Unassembled WGS sequence"/>
</dbReference>
<feature type="region of interest" description="Disordered" evidence="2">
    <location>
        <begin position="60"/>
        <end position="95"/>
    </location>
</feature>
<dbReference type="EMBL" id="CAJVPJ010000606">
    <property type="protein sequence ID" value="CAG8541972.1"/>
    <property type="molecule type" value="Genomic_DNA"/>
</dbReference>
<protein>
    <submittedName>
        <fullName evidence="3">2811_t:CDS:1</fullName>
    </submittedName>
</protein>